<dbReference type="WBParaSite" id="RSKR_0000931300.1">
    <property type="protein sequence ID" value="RSKR_0000931300.1"/>
    <property type="gene ID" value="RSKR_0000931300"/>
</dbReference>
<proteinExistence type="predicted"/>
<name>A0AC35U9C2_9BILA</name>
<dbReference type="Proteomes" id="UP000095286">
    <property type="component" value="Unplaced"/>
</dbReference>
<organism evidence="1 2">
    <name type="scientific">Rhabditophanes sp. KR3021</name>
    <dbReference type="NCBI Taxonomy" id="114890"/>
    <lineage>
        <taxon>Eukaryota</taxon>
        <taxon>Metazoa</taxon>
        <taxon>Ecdysozoa</taxon>
        <taxon>Nematoda</taxon>
        <taxon>Chromadorea</taxon>
        <taxon>Rhabditida</taxon>
        <taxon>Tylenchina</taxon>
        <taxon>Panagrolaimomorpha</taxon>
        <taxon>Strongyloidoidea</taxon>
        <taxon>Alloionematidae</taxon>
        <taxon>Rhabditophanes</taxon>
    </lineage>
</organism>
<protein>
    <submittedName>
        <fullName evidence="2">Calponin-homology (CH) domain-containing protein</fullName>
    </submittedName>
</protein>
<evidence type="ECO:0000313" key="2">
    <source>
        <dbReference type="WBParaSite" id="RSKR_0000931300.1"/>
    </source>
</evidence>
<accession>A0AC35U9C2</accession>
<evidence type="ECO:0000313" key="1">
    <source>
        <dbReference type="Proteomes" id="UP000095286"/>
    </source>
</evidence>
<reference evidence="2" key="1">
    <citation type="submission" date="2016-11" db="UniProtKB">
        <authorList>
            <consortium name="WormBaseParasite"/>
        </authorList>
    </citation>
    <scope>IDENTIFICATION</scope>
    <source>
        <strain evidence="2">KR3021</strain>
    </source>
</reference>
<sequence>MVVNVYSNSVTSNNISRQYLLAWINDSLEANFSKIEELSSGAAYAQFTQMLFPDKINLTRIKWNSKQPIDWISNWKVVQTAWKTIGIDKPIPVELLLKGKFQDNLEFLQWFRKFYDSNWEGGEYDAVGARGGEALPNAVGKVGVVKGRGSVQGGVAGKAKTSSTSSSGPLTKTGPSSASGADGKKVPSNSAKSNGSSKEGGVVGVEEEWRRKVGDLEEQNLVLASNMIQCEGERDYYYNRLQQIEALVGGLTDEDSLKVNLIKKILYGGAEESGVLDLTSDVNNLTTGDAKDGVEDPKNYHIAENELDDLVNSDFLDKTTGDSILNDSETF</sequence>